<dbReference type="AlphaFoldDB" id="A0AAF3ELX7"/>
<evidence type="ECO:0000256" key="2">
    <source>
        <dbReference type="ARBA" id="ARBA00022741"/>
    </source>
</evidence>
<dbReference type="Proteomes" id="UP000887575">
    <property type="component" value="Unassembled WGS sequence"/>
</dbReference>
<dbReference type="Gene3D" id="1.10.510.10">
    <property type="entry name" value="Transferase(Phosphotransferase) domain 1"/>
    <property type="match status" value="1"/>
</dbReference>
<name>A0AAF3ELX7_9BILA</name>
<dbReference type="GO" id="GO:0004672">
    <property type="term" value="F:protein kinase activity"/>
    <property type="evidence" value="ECO:0007669"/>
    <property type="project" value="InterPro"/>
</dbReference>
<dbReference type="GO" id="GO:0005524">
    <property type="term" value="F:ATP binding"/>
    <property type="evidence" value="ECO:0007669"/>
    <property type="project" value="UniProtKB-KW"/>
</dbReference>
<dbReference type="InterPro" id="IPR000719">
    <property type="entry name" value="Prot_kinase_dom"/>
</dbReference>
<keyword evidence="2" id="KW-0547">Nucleotide-binding</keyword>
<dbReference type="GO" id="GO:0005737">
    <property type="term" value="C:cytoplasm"/>
    <property type="evidence" value="ECO:0007669"/>
    <property type="project" value="TreeGrafter"/>
</dbReference>
<accession>A0AAF3ELX7</accession>
<proteinExistence type="inferred from homology"/>
<comment type="similarity">
    <text evidence="5">Belongs to the protein kinase superfamily. Ser/Thr protein kinase family. GCN2 subfamily.</text>
</comment>
<keyword evidence="7" id="KW-1185">Reference proteome</keyword>
<sequence length="163" mass="18615">MDMQLLPSTATLETNSANDLKKRLIGHGPYGTVYELIGHKPEHQIVHRDIKPENLFLADNFSLKIGDFGFAKRIEHTCSGTIFGTMRYMSPPQHEKTHTLQGSHRNDVYSLGLVLWEIVERRLAFSDVVCGKFTKLERPKCQEELSQIIDSRGIESTENIFKE</sequence>
<dbReference type="PANTHER" id="PTHR11042">
    <property type="entry name" value="EUKARYOTIC TRANSLATION INITIATION FACTOR 2-ALPHA KINASE EIF2-ALPHA KINASE -RELATED"/>
    <property type="match status" value="1"/>
</dbReference>
<keyword evidence="1" id="KW-0808">Transferase</keyword>
<evidence type="ECO:0000256" key="5">
    <source>
        <dbReference type="ARBA" id="ARBA00037982"/>
    </source>
</evidence>
<evidence type="ECO:0000259" key="6">
    <source>
        <dbReference type="PROSITE" id="PS50011"/>
    </source>
</evidence>
<protein>
    <recommendedName>
        <fullName evidence="6">Protein kinase domain-containing protein</fullName>
    </recommendedName>
</protein>
<organism evidence="7 8">
    <name type="scientific">Mesorhabditis belari</name>
    <dbReference type="NCBI Taxonomy" id="2138241"/>
    <lineage>
        <taxon>Eukaryota</taxon>
        <taxon>Metazoa</taxon>
        <taxon>Ecdysozoa</taxon>
        <taxon>Nematoda</taxon>
        <taxon>Chromadorea</taxon>
        <taxon>Rhabditida</taxon>
        <taxon>Rhabditina</taxon>
        <taxon>Rhabditomorpha</taxon>
        <taxon>Rhabditoidea</taxon>
        <taxon>Rhabditidae</taxon>
        <taxon>Mesorhabditinae</taxon>
        <taxon>Mesorhabditis</taxon>
    </lineage>
</organism>
<dbReference type="GO" id="GO:0005634">
    <property type="term" value="C:nucleus"/>
    <property type="evidence" value="ECO:0007669"/>
    <property type="project" value="TreeGrafter"/>
</dbReference>
<dbReference type="PROSITE" id="PS50011">
    <property type="entry name" value="PROTEIN_KINASE_DOM"/>
    <property type="match status" value="1"/>
</dbReference>
<dbReference type="InterPro" id="IPR011009">
    <property type="entry name" value="Kinase-like_dom_sf"/>
</dbReference>
<keyword evidence="3" id="KW-0418">Kinase</keyword>
<evidence type="ECO:0000313" key="7">
    <source>
        <dbReference type="Proteomes" id="UP000887575"/>
    </source>
</evidence>
<keyword evidence="4" id="KW-0067">ATP-binding</keyword>
<evidence type="ECO:0000256" key="4">
    <source>
        <dbReference type="ARBA" id="ARBA00022840"/>
    </source>
</evidence>
<evidence type="ECO:0000313" key="8">
    <source>
        <dbReference type="WBParaSite" id="MBELARI_LOCUS15053"/>
    </source>
</evidence>
<dbReference type="InterPro" id="IPR050339">
    <property type="entry name" value="CC_SR_Kinase"/>
</dbReference>
<reference evidence="8" key="1">
    <citation type="submission" date="2024-02" db="UniProtKB">
        <authorList>
            <consortium name="WormBaseParasite"/>
        </authorList>
    </citation>
    <scope>IDENTIFICATION</scope>
</reference>
<evidence type="ECO:0000256" key="3">
    <source>
        <dbReference type="ARBA" id="ARBA00022777"/>
    </source>
</evidence>
<dbReference type="SUPFAM" id="SSF56112">
    <property type="entry name" value="Protein kinase-like (PK-like)"/>
    <property type="match status" value="1"/>
</dbReference>
<dbReference type="SMART" id="SM00220">
    <property type="entry name" value="S_TKc"/>
    <property type="match status" value="1"/>
</dbReference>
<dbReference type="WBParaSite" id="MBELARI_LOCUS15053">
    <property type="protein sequence ID" value="MBELARI_LOCUS15053"/>
    <property type="gene ID" value="MBELARI_LOCUS15053"/>
</dbReference>
<evidence type="ECO:0000256" key="1">
    <source>
        <dbReference type="ARBA" id="ARBA00022679"/>
    </source>
</evidence>
<dbReference type="Pfam" id="PF00069">
    <property type="entry name" value="Pkinase"/>
    <property type="match status" value="1"/>
</dbReference>
<feature type="domain" description="Protein kinase" evidence="6">
    <location>
        <begin position="1"/>
        <end position="163"/>
    </location>
</feature>
<dbReference type="PROSITE" id="PS00108">
    <property type="entry name" value="PROTEIN_KINASE_ST"/>
    <property type="match status" value="1"/>
</dbReference>
<dbReference type="InterPro" id="IPR008271">
    <property type="entry name" value="Ser/Thr_kinase_AS"/>
</dbReference>